<feature type="transmembrane region" description="Helical" evidence="1">
    <location>
        <begin position="6"/>
        <end position="26"/>
    </location>
</feature>
<gene>
    <name evidence="2" type="ORF">JMJ35_009898</name>
</gene>
<keyword evidence="1" id="KW-0812">Transmembrane</keyword>
<reference evidence="2" key="1">
    <citation type="submission" date="2023-03" db="EMBL/GenBank/DDBJ databases">
        <title>Complete genome of Cladonia borealis.</title>
        <authorList>
            <person name="Park H."/>
        </authorList>
    </citation>
    <scope>NUCLEOTIDE SEQUENCE</scope>
    <source>
        <strain evidence="2">ANT050790</strain>
    </source>
</reference>
<keyword evidence="3" id="KW-1185">Reference proteome</keyword>
<name>A0AA39QU77_9LECA</name>
<proteinExistence type="predicted"/>
<sequence length="202" mass="21991">MSFPCIWYFLIFVFRLAFVIASSPAINSVEGLINALPTGTTELINVLNTTNFSDIPKSLNATNLSQLASPTNTTTLNLTDTPTCYPPSTPLTPSSDPSIAECIAAANFMTSLPDASIPRTWSATAPYGSRWNMASCEIYLDSPFVTPIDTFALSDVAEEAIRIAMFCATRQDYRRTTGGFMTVGEGGRWEVKVKQRQIPRGA</sequence>
<keyword evidence="1" id="KW-0472">Membrane</keyword>
<comment type="caution">
    <text evidence="2">The sequence shown here is derived from an EMBL/GenBank/DDBJ whole genome shotgun (WGS) entry which is preliminary data.</text>
</comment>
<evidence type="ECO:0000313" key="3">
    <source>
        <dbReference type="Proteomes" id="UP001166286"/>
    </source>
</evidence>
<dbReference type="AlphaFoldDB" id="A0AA39QU77"/>
<evidence type="ECO:0000313" key="2">
    <source>
        <dbReference type="EMBL" id="KAK0508009.1"/>
    </source>
</evidence>
<protein>
    <submittedName>
        <fullName evidence="2">Uncharacterized protein</fullName>
    </submittedName>
</protein>
<dbReference type="EMBL" id="JAFEKC020000022">
    <property type="protein sequence ID" value="KAK0508009.1"/>
    <property type="molecule type" value="Genomic_DNA"/>
</dbReference>
<keyword evidence="1" id="KW-1133">Transmembrane helix</keyword>
<organism evidence="2 3">
    <name type="scientific">Cladonia borealis</name>
    <dbReference type="NCBI Taxonomy" id="184061"/>
    <lineage>
        <taxon>Eukaryota</taxon>
        <taxon>Fungi</taxon>
        <taxon>Dikarya</taxon>
        <taxon>Ascomycota</taxon>
        <taxon>Pezizomycotina</taxon>
        <taxon>Lecanoromycetes</taxon>
        <taxon>OSLEUM clade</taxon>
        <taxon>Lecanoromycetidae</taxon>
        <taxon>Lecanorales</taxon>
        <taxon>Lecanorineae</taxon>
        <taxon>Cladoniaceae</taxon>
        <taxon>Cladonia</taxon>
    </lineage>
</organism>
<accession>A0AA39QU77</accession>
<evidence type="ECO:0000256" key="1">
    <source>
        <dbReference type="SAM" id="Phobius"/>
    </source>
</evidence>
<dbReference type="Proteomes" id="UP001166286">
    <property type="component" value="Unassembled WGS sequence"/>
</dbReference>